<dbReference type="EMBL" id="JBGMDY010000005">
    <property type="protein sequence ID" value="KAL2333338.1"/>
    <property type="molecule type" value="Genomic_DNA"/>
</dbReference>
<dbReference type="Proteomes" id="UP001603857">
    <property type="component" value="Unassembled WGS sequence"/>
</dbReference>
<evidence type="ECO:0000313" key="3">
    <source>
        <dbReference type="Proteomes" id="UP001603857"/>
    </source>
</evidence>
<sequence length="95" mass="10545">MVLPFVPLTIAFKDVQYFVDIPPEMKKHGSDEKRLQLLRDIRGSFTPGILTALMGVSGSGKTTLMDVFSGRKTGGTIQKFVEEVLETIELDDMIV</sequence>
<dbReference type="AlphaFoldDB" id="A0ABD1MC20"/>
<evidence type="ECO:0000313" key="2">
    <source>
        <dbReference type="EMBL" id="KAL2333338.1"/>
    </source>
</evidence>
<dbReference type="Gene3D" id="3.40.50.300">
    <property type="entry name" value="P-loop containing nucleotide triphosphate hydrolases"/>
    <property type="match status" value="1"/>
</dbReference>
<accession>A0ABD1MC20</accession>
<dbReference type="Pfam" id="PF00005">
    <property type="entry name" value="ABC_tran"/>
    <property type="match status" value="1"/>
</dbReference>
<dbReference type="InterPro" id="IPR003439">
    <property type="entry name" value="ABC_transporter-like_ATP-bd"/>
</dbReference>
<name>A0ABD1MC20_9FABA</name>
<evidence type="ECO:0000259" key="1">
    <source>
        <dbReference type="Pfam" id="PF00005"/>
    </source>
</evidence>
<reference evidence="2 3" key="1">
    <citation type="submission" date="2024-08" db="EMBL/GenBank/DDBJ databases">
        <title>Insights into the chromosomal genome structure of Flemingia macrophylla.</title>
        <authorList>
            <person name="Ding Y."/>
            <person name="Zhao Y."/>
            <person name="Bi W."/>
            <person name="Wu M."/>
            <person name="Zhao G."/>
            <person name="Gong Y."/>
            <person name="Li W."/>
            <person name="Zhang P."/>
        </authorList>
    </citation>
    <scope>NUCLEOTIDE SEQUENCE [LARGE SCALE GENOMIC DNA]</scope>
    <source>
        <strain evidence="2">DYQJB</strain>
        <tissue evidence="2">Leaf</tissue>
    </source>
</reference>
<feature type="domain" description="ABC transporter" evidence="1">
    <location>
        <begin position="38"/>
        <end position="78"/>
    </location>
</feature>
<gene>
    <name evidence="2" type="ORF">Fmac_014551</name>
</gene>
<keyword evidence="3" id="KW-1185">Reference proteome</keyword>
<dbReference type="PANTHER" id="PTHR48040:SF18">
    <property type="entry name" value="PLEIOTROPIC DRUG RESISTANCE PROTEIN 3-LIKE ISOFORM X1"/>
    <property type="match status" value="1"/>
</dbReference>
<proteinExistence type="predicted"/>
<comment type="caution">
    <text evidence="2">The sequence shown here is derived from an EMBL/GenBank/DDBJ whole genome shotgun (WGS) entry which is preliminary data.</text>
</comment>
<protein>
    <recommendedName>
        <fullName evidence="1">ABC transporter domain-containing protein</fullName>
    </recommendedName>
</protein>
<dbReference type="InterPro" id="IPR027417">
    <property type="entry name" value="P-loop_NTPase"/>
</dbReference>
<dbReference type="PANTHER" id="PTHR48040">
    <property type="entry name" value="PLEIOTROPIC DRUG RESISTANCE PROTEIN 1-LIKE ISOFORM X1"/>
    <property type="match status" value="1"/>
</dbReference>
<dbReference type="SUPFAM" id="SSF52540">
    <property type="entry name" value="P-loop containing nucleoside triphosphate hydrolases"/>
    <property type="match status" value="1"/>
</dbReference>
<organism evidence="2 3">
    <name type="scientific">Flemingia macrophylla</name>
    <dbReference type="NCBI Taxonomy" id="520843"/>
    <lineage>
        <taxon>Eukaryota</taxon>
        <taxon>Viridiplantae</taxon>
        <taxon>Streptophyta</taxon>
        <taxon>Embryophyta</taxon>
        <taxon>Tracheophyta</taxon>
        <taxon>Spermatophyta</taxon>
        <taxon>Magnoliopsida</taxon>
        <taxon>eudicotyledons</taxon>
        <taxon>Gunneridae</taxon>
        <taxon>Pentapetalae</taxon>
        <taxon>rosids</taxon>
        <taxon>fabids</taxon>
        <taxon>Fabales</taxon>
        <taxon>Fabaceae</taxon>
        <taxon>Papilionoideae</taxon>
        <taxon>50 kb inversion clade</taxon>
        <taxon>NPAAA clade</taxon>
        <taxon>indigoferoid/millettioid clade</taxon>
        <taxon>Phaseoleae</taxon>
        <taxon>Flemingia</taxon>
    </lineage>
</organism>